<evidence type="ECO:0000256" key="1">
    <source>
        <dbReference type="SAM" id="SignalP"/>
    </source>
</evidence>
<feature type="signal peptide" evidence="1">
    <location>
        <begin position="1"/>
        <end position="23"/>
    </location>
</feature>
<keyword evidence="1" id="KW-0732">Signal</keyword>
<gene>
    <name evidence="3" type="ORF">DES40_1526</name>
</gene>
<dbReference type="AlphaFoldDB" id="A0A420WMH9"/>
<feature type="chain" id="PRO_5019517607" evidence="1">
    <location>
        <begin position="24"/>
        <end position="173"/>
    </location>
</feature>
<sequence>MDFRKIFIAAALSCTALTACSQADQATHQPSVTAETHQNMETDMQADPKIAVVEEMITAWNEKEWNKIADLFTEDGVLHSMMIDPVVGRETIRKRIVGLGEGLSEITLNIINIGRINDVVVIERVDEFTYKGHKGKVPVVGILEVEGDKVKVWREYYDRAELLAEMGLEHDFD</sequence>
<evidence type="ECO:0000259" key="2">
    <source>
        <dbReference type="Pfam" id="PF12680"/>
    </source>
</evidence>
<dbReference type="InParanoid" id="A0A420WMH9"/>
<keyword evidence="4" id="KW-1185">Reference proteome</keyword>
<dbReference type="InterPro" id="IPR011944">
    <property type="entry name" value="Steroid_delta5-4_isomerase"/>
</dbReference>
<reference evidence="3 4" key="1">
    <citation type="submission" date="2018-10" db="EMBL/GenBank/DDBJ databases">
        <title>Genomic Encyclopedia of Type Strains, Phase IV (KMG-IV): sequencing the most valuable type-strain genomes for metagenomic binning, comparative biology and taxonomic classification.</title>
        <authorList>
            <person name="Goeker M."/>
        </authorList>
    </citation>
    <scope>NUCLEOTIDE SEQUENCE [LARGE SCALE GENOMIC DNA]</scope>
    <source>
        <strain evidence="3 4">DSM 22008</strain>
    </source>
</reference>
<proteinExistence type="predicted"/>
<dbReference type="InterPro" id="IPR032710">
    <property type="entry name" value="NTF2-like_dom_sf"/>
</dbReference>
<accession>A0A420WMH9</accession>
<evidence type="ECO:0000313" key="4">
    <source>
        <dbReference type="Proteomes" id="UP000282211"/>
    </source>
</evidence>
<dbReference type="CDD" id="cd00531">
    <property type="entry name" value="NTF2_like"/>
    <property type="match status" value="1"/>
</dbReference>
<dbReference type="Pfam" id="PF12680">
    <property type="entry name" value="SnoaL_2"/>
    <property type="match status" value="1"/>
</dbReference>
<dbReference type="PROSITE" id="PS51257">
    <property type="entry name" value="PROKAR_LIPOPROTEIN"/>
    <property type="match status" value="1"/>
</dbReference>
<dbReference type="SUPFAM" id="SSF54427">
    <property type="entry name" value="NTF2-like"/>
    <property type="match status" value="1"/>
</dbReference>
<dbReference type="Proteomes" id="UP000282211">
    <property type="component" value="Unassembled WGS sequence"/>
</dbReference>
<dbReference type="InterPro" id="IPR037401">
    <property type="entry name" value="SnoaL-like"/>
</dbReference>
<dbReference type="Gene3D" id="3.10.450.50">
    <property type="match status" value="1"/>
</dbReference>
<name>A0A420WMH9_9PROT</name>
<evidence type="ECO:0000313" key="3">
    <source>
        <dbReference type="EMBL" id="RKQ72189.1"/>
    </source>
</evidence>
<organism evidence="3 4">
    <name type="scientific">Litorimonas taeanensis</name>
    <dbReference type="NCBI Taxonomy" id="568099"/>
    <lineage>
        <taxon>Bacteria</taxon>
        <taxon>Pseudomonadati</taxon>
        <taxon>Pseudomonadota</taxon>
        <taxon>Alphaproteobacteria</taxon>
        <taxon>Maricaulales</taxon>
        <taxon>Robiginitomaculaceae</taxon>
    </lineage>
</organism>
<feature type="domain" description="SnoaL-like" evidence="2">
    <location>
        <begin position="53"/>
        <end position="151"/>
    </location>
</feature>
<protein>
    <submittedName>
        <fullName evidence="3">Uncharacterized protein (TIGR02246 family)</fullName>
    </submittedName>
</protein>
<dbReference type="RefSeq" id="WP_233345496.1">
    <property type="nucleotide sequence ID" value="NZ_RBII01000001.1"/>
</dbReference>
<comment type="caution">
    <text evidence="3">The sequence shown here is derived from an EMBL/GenBank/DDBJ whole genome shotgun (WGS) entry which is preliminary data.</text>
</comment>
<dbReference type="NCBIfam" id="TIGR02246">
    <property type="entry name" value="SgcJ/EcaC family oxidoreductase"/>
    <property type="match status" value="1"/>
</dbReference>
<dbReference type="EMBL" id="RBII01000001">
    <property type="protein sequence ID" value="RKQ72189.1"/>
    <property type="molecule type" value="Genomic_DNA"/>
</dbReference>